<dbReference type="KEGG" id="rsi:Runsl_1221"/>
<dbReference type="RefSeq" id="WP_013926968.1">
    <property type="nucleotide sequence ID" value="NC_015703.1"/>
</dbReference>
<evidence type="ECO:0000313" key="2">
    <source>
        <dbReference type="Proteomes" id="UP000000493"/>
    </source>
</evidence>
<protein>
    <recommendedName>
        <fullName evidence="3">ASCH domain-containing protein</fullName>
    </recommendedName>
</protein>
<keyword evidence="2" id="KW-1185">Reference proteome</keyword>
<dbReference type="Proteomes" id="UP000000493">
    <property type="component" value="Chromosome"/>
</dbReference>
<dbReference type="EMBL" id="CP002859">
    <property type="protein sequence ID" value="AEI47649.1"/>
    <property type="molecule type" value="Genomic_DNA"/>
</dbReference>
<evidence type="ECO:0000313" key="1">
    <source>
        <dbReference type="EMBL" id="AEI47649.1"/>
    </source>
</evidence>
<reference evidence="2" key="1">
    <citation type="submission" date="2011-06" db="EMBL/GenBank/DDBJ databases">
        <title>The complete genome of chromosome of Runella slithyformis DSM 19594.</title>
        <authorList>
            <consortium name="US DOE Joint Genome Institute (JGI-PGF)"/>
            <person name="Lucas S."/>
            <person name="Han J."/>
            <person name="Lapidus A."/>
            <person name="Bruce D."/>
            <person name="Goodwin L."/>
            <person name="Pitluck S."/>
            <person name="Peters L."/>
            <person name="Kyrpides N."/>
            <person name="Mavromatis K."/>
            <person name="Ivanova N."/>
            <person name="Ovchinnikova G."/>
            <person name="Zhang X."/>
            <person name="Misra M."/>
            <person name="Detter J.C."/>
            <person name="Tapia R."/>
            <person name="Han C."/>
            <person name="Land M."/>
            <person name="Hauser L."/>
            <person name="Markowitz V."/>
            <person name="Cheng J.-F."/>
            <person name="Hugenholtz P."/>
            <person name="Woyke T."/>
            <person name="Wu D."/>
            <person name="Tindall B."/>
            <person name="Faehrich R."/>
            <person name="Brambilla E."/>
            <person name="Klenk H.-P."/>
            <person name="Eisen J.A."/>
        </authorList>
    </citation>
    <scope>NUCLEOTIDE SEQUENCE [LARGE SCALE GENOMIC DNA]</scope>
    <source>
        <strain evidence="2">ATCC 29530 / DSM 19594 / LMG 11500 / NCIMB 11436 / LSU 4</strain>
    </source>
</reference>
<gene>
    <name evidence="1" type="ordered locus">Runsl_1221</name>
</gene>
<reference evidence="1 2" key="2">
    <citation type="journal article" date="2012" name="Stand. Genomic Sci.">
        <title>Complete genome sequence of the aquatic bacterium Runella slithyformis type strain (LSU 4(T)).</title>
        <authorList>
            <person name="Copeland A."/>
            <person name="Zhang X."/>
            <person name="Misra M."/>
            <person name="Lapidus A."/>
            <person name="Nolan M."/>
            <person name="Lucas S."/>
            <person name="Deshpande S."/>
            <person name="Cheng J.F."/>
            <person name="Tapia R."/>
            <person name="Goodwin L.A."/>
            <person name="Pitluck S."/>
            <person name="Liolios K."/>
            <person name="Pagani I."/>
            <person name="Ivanova N."/>
            <person name="Mikhailova N."/>
            <person name="Pati A."/>
            <person name="Chen A."/>
            <person name="Palaniappan K."/>
            <person name="Land M."/>
            <person name="Hauser L."/>
            <person name="Pan C."/>
            <person name="Jeffries C.D."/>
            <person name="Detter J.C."/>
            <person name="Brambilla E.M."/>
            <person name="Rohde M."/>
            <person name="Djao O.D."/>
            <person name="Goker M."/>
            <person name="Sikorski J."/>
            <person name="Tindall B.J."/>
            <person name="Woyke T."/>
            <person name="Bristow J."/>
            <person name="Eisen J.A."/>
            <person name="Markowitz V."/>
            <person name="Hugenholtz P."/>
            <person name="Kyrpides N.C."/>
            <person name="Klenk H.P."/>
            <person name="Mavromatis K."/>
        </authorList>
    </citation>
    <scope>NUCLEOTIDE SEQUENCE [LARGE SCALE GENOMIC DNA]</scope>
    <source>
        <strain evidence="2">ATCC 29530 / DSM 19594 / LMG 11500 / NCIMB 11436 / LSU 4</strain>
    </source>
</reference>
<accession>A0A7U4E4U1</accession>
<sequence length="128" mass="15083">MITLYQQLDFSYNWNNKLACSSFTTFRLMNAQKYQVGKKLSVMLQGRHLKDVEIIQIKVLKLEQINPFISYLDSGYSVPEFKQLLKTMYKNKNIDLESASWYLILCREIKPEKTPKKQKVKQPELALS</sequence>
<proteinExistence type="predicted"/>
<organism evidence="1 2">
    <name type="scientific">Runella slithyformis (strain ATCC 29530 / DSM 19594 / LMG 11500 / NCIMB 11436 / LSU 4)</name>
    <dbReference type="NCBI Taxonomy" id="761193"/>
    <lineage>
        <taxon>Bacteria</taxon>
        <taxon>Pseudomonadati</taxon>
        <taxon>Bacteroidota</taxon>
        <taxon>Cytophagia</taxon>
        <taxon>Cytophagales</taxon>
        <taxon>Spirosomataceae</taxon>
        <taxon>Runella</taxon>
    </lineage>
</organism>
<dbReference type="AlphaFoldDB" id="A0A7U4E4U1"/>
<evidence type="ECO:0008006" key="3">
    <source>
        <dbReference type="Google" id="ProtNLM"/>
    </source>
</evidence>
<name>A0A7U4E4U1_RUNSL</name>